<dbReference type="CDD" id="cd05339">
    <property type="entry name" value="17beta-HSDXI-like_SDR_c"/>
    <property type="match status" value="1"/>
</dbReference>
<protein>
    <recommendedName>
        <fullName evidence="10">Short-chain dehydrogenase/reductase 3</fullName>
    </recommendedName>
    <alternativeName>
        <fullName evidence="11">Retinal short-chain dehydrogenase/reductase 1</fullName>
    </alternativeName>
</protein>
<evidence type="ECO:0000256" key="12">
    <source>
        <dbReference type="RuleBase" id="RU000363"/>
    </source>
</evidence>
<keyword evidence="14" id="KW-1185">Reference proteome</keyword>
<dbReference type="GO" id="GO:0016020">
    <property type="term" value="C:membrane"/>
    <property type="evidence" value="ECO:0007669"/>
    <property type="project" value="UniProtKB-SubCell"/>
</dbReference>
<evidence type="ECO:0000313" key="15">
    <source>
        <dbReference type="RefSeq" id="XP_013418753.1"/>
    </source>
</evidence>
<dbReference type="OrthoDB" id="10253736at2759"/>
<dbReference type="RefSeq" id="XP_013418753.1">
    <property type="nucleotide sequence ID" value="XM_013563299.1"/>
</dbReference>
<organism evidence="14 15">
    <name type="scientific">Lingula anatina</name>
    <name type="common">Brachiopod</name>
    <name type="synonym">Lingula unguis</name>
    <dbReference type="NCBI Taxonomy" id="7574"/>
    <lineage>
        <taxon>Eukaryota</taxon>
        <taxon>Metazoa</taxon>
        <taxon>Spiralia</taxon>
        <taxon>Lophotrochozoa</taxon>
        <taxon>Brachiopoda</taxon>
        <taxon>Linguliformea</taxon>
        <taxon>Lingulata</taxon>
        <taxon>Lingulida</taxon>
        <taxon>Linguloidea</taxon>
        <taxon>Lingulidae</taxon>
        <taxon>Lingula</taxon>
    </lineage>
</organism>
<dbReference type="PANTHER" id="PTHR24322">
    <property type="entry name" value="PKSB"/>
    <property type="match status" value="1"/>
</dbReference>
<evidence type="ECO:0000256" key="8">
    <source>
        <dbReference type="ARBA" id="ARBA00023136"/>
    </source>
</evidence>
<evidence type="ECO:0000256" key="1">
    <source>
        <dbReference type="ARBA" id="ARBA00004141"/>
    </source>
</evidence>
<evidence type="ECO:0000256" key="10">
    <source>
        <dbReference type="ARBA" id="ARBA00068717"/>
    </source>
</evidence>
<keyword evidence="7" id="KW-0443">Lipid metabolism</keyword>
<dbReference type="AlphaFoldDB" id="A0A1S3K800"/>
<evidence type="ECO:0000256" key="3">
    <source>
        <dbReference type="ARBA" id="ARBA00022692"/>
    </source>
</evidence>
<keyword evidence="3" id="KW-0812">Transmembrane</keyword>
<evidence type="ECO:0000259" key="13">
    <source>
        <dbReference type="SMART" id="SM00822"/>
    </source>
</evidence>
<keyword evidence="6" id="KW-0560">Oxidoreductase</keyword>
<evidence type="ECO:0000256" key="9">
    <source>
        <dbReference type="ARBA" id="ARBA00059620"/>
    </source>
</evidence>
<dbReference type="FunFam" id="3.40.50.720:FF:000131">
    <property type="entry name" value="Short-chain dehydrogenase/reductase 3"/>
    <property type="match status" value="1"/>
</dbReference>
<evidence type="ECO:0000256" key="4">
    <source>
        <dbReference type="ARBA" id="ARBA00022857"/>
    </source>
</evidence>
<dbReference type="InterPro" id="IPR057326">
    <property type="entry name" value="KR_dom"/>
</dbReference>
<dbReference type="SUPFAM" id="SSF51735">
    <property type="entry name" value="NAD(P)-binding Rossmann-fold domains"/>
    <property type="match status" value="1"/>
</dbReference>
<name>A0A1S3K800_LINAN</name>
<comment type="similarity">
    <text evidence="2 12">Belongs to the short-chain dehydrogenases/reductases (SDR) family.</text>
</comment>
<evidence type="ECO:0000256" key="6">
    <source>
        <dbReference type="ARBA" id="ARBA00023002"/>
    </source>
</evidence>
<reference evidence="15" key="1">
    <citation type="submission" date="2025-08" db="UniProtKB">
        <authorList>
            <consortium name="RefSeq"/>
        </authorList>
    </citation>
    <scope>IDENTIFICATION</scope>
    <source>
        <tissue evidence="15">Gonads</tissue>
    </source>
</reference>
<accession>A0A1S3K800</accession>
<dbReference type="InterPro" id="IPR002347">
    <property type="entry name" value="SDR_fam"/>
</dbReference>
<dbReference type="GO" id="GO:0005811">
    <property type="term" value="C:lipid droplet"/>
    <property type="evidence" value="ECO:0007669"/>
    <property type="project" value="TreeGrafter"/>
</dbReference>
<keyword evidence="4" id="KW-0521">NADP</keyword>
<dbReference type="InterPro" id="IPR020904">
    <property type="entry name" value="Sc_DH/Rdtase_CS"/>
</dbReference>
<dbReference type="GeneID" id="106179587"/>
<keyword evidence="8" id="KW-0472">Membrane</keyword>
<dbReference type="STRING" id="7574.A0A1S3K800"/>
<evidence type="ECO:0000256" key="5">
    <source>
        <dbReference type="ARBA" id="ARBA00022989"/>
    </source>
</evidence>
<dbReference type="Gene3D" id="3.40.50.720">
    <property type="entry name" value="NAD(P)-binding Rossmann-like Domain"/>
    <property type="match status" value="1"/>
</dbReference>
<proteinExistence type="inferred from homology"/>
<sequence length="299" mass="33573">MDAPSFKEVVTLLLKVIWEFIHAGFRLIVPYPKKNISGEIVLVTGSAHGIGRELALSFARYGATLVLWDVNKDGNEATADEVRKQGGTAHAYLCDVSNTDDVKRVAERVRRDVGDVTILVNNAGILHGLDLLQLTDQQIRKTIEINTMAHFWTVREFLPKMLEFDHGHIVTISSMSGFYGASYLVDYSTSKYAVRGFTEALAEEIRRLGKTQIKTTTVFPMFVDTGLVTGIDQRFEKQLTPQQVAKATVSGVLRNRLHVFVPRKCDFTARLKMFLPTKVINLLIDFGNSKIQLQEKKSK</sequence>
<evidence type="ECO:0000256" key="7">
    <source>
        <dbReference type="ARBA" id="ARBA00023098"/>
    </source>
</evidence>
<feature type="domain" description="Ketoreductase" evidence="13">
    <location>
        <begin position="39"/>
        <end position="225"/>
    </location>
</feature>
<keyword evidence="5" id="KW-1133">Transmembrane helix</keyword>
<dbReference type="InterPro" id="IPR036291">
    <property type="entry name" value="NAD(P)-bd_dom_sf"/>
</dbReference>
<dbReference type="SMART" id="SM00822">
    <property type="entry name" value="PKS_KR"/>
    <property type="match status" value="1"/>
</dbReference>
<dbReference type="OMA" id="RWTAYEF"/>
<dbReference type="PANTHER" id="PTHR24322:SF736">
    <property type="entry name" value="RETINOL DEHYDROGENASE 10"/>
    <property type="match status" value="1"/>
</dbReference>
<dbReference type="KEGG" id="lak:106179587"/>
<evidence type="ECO:0000256" key="11">
    <source>
        <dbReference type="ARBA" id="ARBA00082544"/>
    </source>
</evidence>
<comment type="subcellular location">
    <subcellularLocation>
        <location evidence="1">Membrane</location>
        <topology evidence="1">Multi-pass membrane protein</topology>
    </subcellularLocation>
</comment>
<comment type="function">
    <text evidence="9">Catalyzes the reduction of all-trans-retinal to all-trans-retinol in the presence of NADPH.</text>
</comment>
<dbReference type="Proteomes" id="UP000085678">
    <property type="component" value="Unplaced"/>
</dbReference>
<dbReference type="GO" id="GO:0052650">
    <property type="term" value="F:all-trans-retinol dehydrogenase (NADP+) activity"/>
    <property type="evidence" value="ECO:0007669"/>
    <property type="project" value="UniProtKB-ARBA"/>
</dbReference>
<gene>
    <name evidence="15" type="primary">LOC106179587</name>
</gene>
<evidence type="ECO:0000256" key="2">
    <source>
        <dbReference type="ARBA" id="ARBA00006484"/>
    </source>
</evidence>
<dbReference type="PRINTS" id="PR00080">
    <property type="entry name" value="SDRFAMILY"/>
</dbReference>
<evidence type="ECO:0000313" key="14">
    <source>
        <dbReference type="Proteomes" id="UP000085678"/>
    </source>
</evidence>
<dbReference type="Pfam" id="PF00106">
    <property type="entry name" value="adh_short"/>
    <property type="match status" value="1"/>
</dbReference>
<dbReference type="PROSITE" id="PS00061">
    <property type="entry name" value="ADH_SHORT"/>
    <property type="match status" value="1"/>
</dbReference>
<dbReference type="PRINTS" id="PR00081">
    <property type="entry name" value="GDHRDH"/>
</dbReference>
<dbReference type="InParanoid" id="A0A1S3K800"/>